<comment type="pathway">
    <text evidence="1">Cell wall biogenesis; peptidoglycan biosynthesis.</text>
</comment>
<dbReference type="InterPro" id="IPR050979">
    <property type="entry name" value="LD-transpeptidase"/>
</dbReference>
<dbReference type="GO" id="GO:0071972">
    <property type="term" value="F:peptidoglycan L,D-transpeptidase activity"/>
    <property type="evidence" value="ECO:0007669"/>
    <property type="project" value="TreeGrafter"/>
</dbReference>
<evidence type="ECO:0000256" key="1">
    <source>
        <dbReference type="ARBA" id="ARBA00004752"/>
    </source>
</evidence>
<dbReference type="PROSITE" id="PS52029">
    <property type="entry name" value="LD_TPASE"/>
    <property type="match status" value="1"/>
</dbReference>
<dbReference type="GO" id="GO:0016757">
    <property type="term" value="F:glycosyltransferase activity"/>
    <property type="evidence" value="ECO:0007669"/>
    <property type="project" value="UniProtKB-KW"/>
</dbReference>
<protein>
    <submittedName>
        <fullName evidence="10">Putative L,D-transpeptidase YbiS</fullName>
        <ecNumber evidence="10">2.-.-.-</ecNumber>
    </submittedName>
</protein>
<organism evidence="10">
    <name type="scientific">mine drainage metagenome</name>
    <dbReference type="NCBI Taxonomy" id="410659"/>
    <lineage>
        <taxon>unclassified sequences</taxon>
        <taxon>metagenomes</taxon>
        <taxon>ecological metagenomes</taxon>
    </lineage>
</organism>
<dbReference type="EC" id="2.-.-.-" evidence="10"/>
<dbReference type="UniPathway" id="UPA00219"/>
<reference evidence="10" key="1">
    <citation type="submission" date="2016-10" db="EMBL/GenBank/DDBJ databases">
        <title>Sequence of Gallionella enrichment culture.</title>
        <authorList>
            <person name="Poehlein A."/>
            <person name="Muehling M."/>
            <person name="Daniel R."/>
        </authorList>
    </citation>
    <scope>NUCLEOTIDE SEQUENCE</scope>
</reference>
<dbReference type="InterPro" id="IPR038063">
    <property type="entry name" value="Transpep_catalytic_dom"/>
</dbReference>
<sequence length="350" mass="38933">MLRLSVFFEVCITVVVLMLNVMEYANAANYPMPSGDNSIVGNIQVISIVNPDLTLLDIARHYDLGYDEITRANPEIPTWVPKIGSHITIPTEFILPPAPLQGIIINIPQRRLFYFPKPDQQQITQVYTYPISIAREGWFTPLGQTSIIAKHRDPAWFVPKSILEEHRNNGEPDFPDYFPPGPNNPMGMLALQTGFPAIFIHGTNKPWGIGMRTSHGCLHLYPEDAAQLFEMVSVGTPVRIIDAPITIGKLDSALYMSASKPIKEYTNTQSILTRATSALINYSNHQMQARTTKIDWSRLQDTVKDGNILPTPISQGTLSLKEKIAGIKPQPYAYNPYGVNANNAVPPDAP</sequence>
<evidence type="ECO:0000256" key="6">
    <source>
        <dbReference type="ARBA" id="ARBA00022960"/>
    </source>
</evidence>
<dbReference type="GO" id="GO:0005576">
    <property type="term" value="C:extracellular region"/>
    <property type="evidence" value="ECO:0007669"/>
    <property type="project" value="TreeGrafter"/>
</dbReference>
<evidence type="ECO:0000256" key="3">
    <source>
        <dbReference type="ARBA" id="ARBA00022676"/>
    </source>
</evidence>
<dbReference type="InterPro" id="IPR005490">
    <property type="entry name" value="LD_TPept_cat_dom"/>
</dbReference>
<dbReference type="PANTHER" id="PTHR30582">
    <property type="entry name" value="L,D-TRANSPEPTIDASE"/>
    <property type="match status" value="1"/>
</dbReference>
<dbReference type="EMBL" id="MLJW01000004">
    <property type="protein sequence ID" value="OIR17845.1"/>
    <property type="molecule type" value="Genomic_DNA"/>
</dbReference>
<keyword evidence="8" id="KW-0961">Cell wall biogenesis/degradation</keyword>
<comment type="caution">
    <text evidence="10">The sequence shown here is derived from an EMBL/GenBank/DDBJ whole genome shotgun (WGS) entry which is preliminary data.</text>
</comment>
<evidence type="ECO:0000256" key="5">
    <source>
        <dbReference type="ARBA" id="ARBA00022801"/>
    </source>
</evidence>
<accession>A0A1J5TNF3</accession>
<dbReference type="Pfam" id="PF03734">
    <property type="entry name" value="YkuD"/>
    <property type="match status" value="1"/>
</dbReference>
<keyword evidence="7" id="KW-0573">Peptidoglycan synthesis</keyword>
<evidence type="ECO:0000313" key="10">
    <source>
        <dbReference type="EMBL" id="OIR17845.1"/>
    </source>
</evidence>
<dbReference type="SUPFAM" id="SSF141523">
    <property type="entry name" value="L,D-transpeptidase catalytic domain-like"/>
    <property type="match status" value="1"/>
</dbReference>
<keyword evidence="5" id="KW-0378">Hydrolase</keyword>
<evidence type="ECO:0000256" key="2">
    <source>
        <dbReference type="ARBA" id="ARBA00005992"/>
    </source>
</evidence>
<dbReference type="PANTHER" id="PTHR30582:SF24">
    <property type="entry name" value="L,D-TRANSPEPTIDASE ERFK_SRFK-RELATED"/>
    <property type="match status" value="1"/>
</dbReference>
<dbReference type="GO" id="GO:0008360">
    <property type="term" value="P:regulation of cell shape"/>
    <property type="evidence" value="ECO:0007669"/>
    <property type="project" value="UniProtKB-KW"/>
</dbReference>
<dbReference type="AlphaFoldDB" id="A0A1J5TNF3"/>
<comment type="similarity">
    <text evidence="2">Belongs to the YkuD family.</text>
</comment>
<evidence type="ECO:0000259" key="9">
    <source>
        <dbReference type="PROSITE" id="PS52029"/>
    </source>
</evidence>
<keyword evidence="4 10" id="KW-0808">Transferase</keyword>
<proteinExistence type="inferred from homology"/>
<evidence type="ECO:0000256" key="8">
    <source>
        <dbReference type="ARBA" id="ARBA00023316"/>
    </source>
</evidence>
<dbReference type="CDD" id="cd00118">
    <property type="entry name" value="LysM"/>
    <property type="match status" value="1"/>
</dbReference>
<dbReference type="GO" id="GO:0018104">
    <property type="term" value="P:peptidoglycan-protein cross-linking"/>
    <property type="evidence" value="ECO:0007669"/>
    <property type="project" value="TreeGrafter"/>
</dbReference>
<dbReference type="CDD" id="cd16913">
    <property type="entry name" value="YkuD_like"/>
    <property type="match status" value="1"/>
</dbReference>
<evidence type="ECO:0000256" key="7">
    <source>
        <dbReference type="ARBA" id="ARBA00022984"/>
    </source>
</evidence>
<feature type="domain" description="L,D-TPase catalytic" evidence="9">
    <location>
        <begin position="101"/>
        <end position="241"/>
    </location>
</feature>
<keyword evidence="3" id="KW-0328">Glycosyltransferase</keyword>
<evidence type="ECO:0000256" key="4">
    <source>
        <dbReference type="ARBA" id="ARBA00022679"/>
    </source>
</evidence>
<dbReference type="InterPro" id="IPR018392">
    <property type="entry name" value="LysM"/>
</dbReference>
<dbReference type="GO" id="GO:0071555">
    <property type="term" value="P:cell wall organization"/>
    <property type="evidence" value="ECO:0007669"/>
    <property type="project" value="UniProtKB-KW"/>
</dbReference>
<keyword evidence="6" id="KW-0133">Cell shape</keyword>
<gene>
    <name evidence="10" type="primary">ybiS_1</name>
    <name evidence="10" type="ORF">GALL_20670</name>
</gene>
<dbReference type="Gene3D" id="2.40.440.10">
    <property type="entry name" value="L,D-transpeptidase catalytic domain-like"/>
    <property type="match status" value="1"/>
</dbReference>
<name>A0A1J5TNF3_9ZZZZ</name>